<protein>
    <recommendedName>
        <fullName evidence="6">Polyhydroxybutyrate depolymerase</fullName>
    </recommendedName>
</protein>
<dbReference type="EMBL" id="RBSQ01000841">
    <property type="protein sequence ID" value="RMS51611.1"/>
    <property type="molecule type" value="Genomic_DNA"/>
</dbReference>
<keyword evidence="3" id="KW-0812">Transmembrane</keyword>
<evidence type="ECO:0000313" key="4">
    <source>
        <dbReference type="EMBL" id="RMS51611.1"/>
    </source>
</evidence>
<feature type="transmembrane region" description="Helical" evidence="3">
    <location>
        <begin position="21"/>
        <end position="38"/>
    </location>
</feature>
<dbReference type="Pfam" id="PF10503">
    <property type="entry name" value="Esterase_PHB"/>
    <property type="match status" value="1"/>
</dbReference>
<dbReference type="InterPro" id="IPR010126">
    <property type="entry name" value="Esterase_phb"/>
</dbReference>
<comment type="caution">
    <text evidence="4">The sequence shown here is derived from an EMBL/GenBank/DDBJ whole genome shotgun (WGS) entry which is preliminary data.</text>
</comment>
<proteinExistence type="predicted"/>
<dbReference type="InterPro" id="IPR029058">
    <property type="entry name" value="AB_hydrolase_fold"/>
</dbReference>
<dbReference type="Proteomes" id="UP000270834">
    <property type="component" value="Unassembled WGS sequence"/>
</dbReference>
<keyword evidence="1" id="KW-0732">Signal</keyword>
<dbReference type="InterPro" id="IPR050955">
    <property type="entry name" value="Plant_Biomass_Hydrol_Est"/>
</dbReference>
<dbReference type="SUPFAM" id="SSF53474">
    <property type="entry name" value="alpha/beta-Hydrolases"/>
    <property type="match status" value="1"/>
</dbReference>
<evidence type="ECO:0000313" key="5">
    <source>
        <dbReference type="Proteomes" id="UP000270834"/>
    </source>
</evidence>
<evidence type="ECO:0008006" key="6">
    <source>
        <dbReference type="Google" id="ProtNLM"/>
    </source>
</evidence>
<reference evidence="4 5" key="1">
    <citation type="submission" date="2018-08" db="EMBL/GenBank/DDBJ databases">
        <title>Recombination of ecologically and evolutionarily significant loci maintains genetic cohesion in the Pseudomonas syringae species complex.</title>
        <authorList>
            <person name="Dillon M."/>
            <person name="Thakur S."/>
            <person name="Almeida R.N.D."/>
            <person name="Weir B.S."/>
            <person name="Guttman D.S."/>
        </authorList>
    </citation>
    <scope>NUCLEOTIDE SEQUENCE [LARGE SCALE GENOMIC DNA]</scope>
    <source>
        <strain evidence="4 5">ICMP 7846</strain>
    </source>
</reference>
<keyword evidence="2" id="KW-0378">Hydrolase</keyword>
<keyword evidence="3" id="KW-1133">Transmembrane helix</keyword>
<gene>
    <name evidence="4" type="ORF">ALP65_00197</name>
</gene>
<dbReference type="PANTHER" id="PTHR43037:SF1">
    <property type="entry name" value="BLL1128 PROTEIN"/>
    <property type="match status" value="1"/>
</dbReference>
<dbReference type="AlphaFoldDB" id="A0A3M5DPH9"/>
<sequence length="333" mass="36330">MSEDTENGRTAMRTLIRLVRTLILLLVLALLAGAWWWLQDEALRPPALAGHSEDSSLKVAGLRRHYLLYVPPGVSEGAPLLVVLHGSRGDGAQMRRISGYGFDRLAAQEGFLVAYPDGFEGHWNDCRKAASYSARLRDVDDVAFLRALVARLAQEYRVDSQRVYVAGYSNGGQMAFRLAAEAPGLPAAIAAVAASLPTTGNDACRPVERPTAALLINGTRDPINPYLGGKVSLFGFGDRGAVRSTLDSARWWAGLNGIAAPPDVAPLTRPGPVWTERQRWQEDGHPPVELLSVHGGGHVLAQPDYRFPRILGKSDPELDAPVEIWRFFSQLPR</sequence>
<keyword evidence="3" id="KW-0472">Membrane</keyword>
<dbReference type="Gene3D" id="3.40.50.1820">
    <property type="entry name" value="alpha/beta hydrolase"/>
    <property type="match status" value="1"/>
</dbReference>
<evidence type="ECO:0000256" key="1">
    <source>
        <dbReference type="ARBA" id="ARBA00022729"/>
    </source>
</evidence>
<dbReference type="GO" id="GO:0005576">
    <property type="term" value="C:extracellular region"/>
    <property type="evidence" value="ECO:0007669"/>
    <property type="project" value="InterPro"/>
</dbReference>
<evidence type="ECO:0000256" key="3">
    <source>
        <dbReference type="SAM" id="Phobius"/>
    </source>
</evidence>
<dbReference type="GO" id="GO:0016787">
    <property type="term" value="F:hydrolase activity"/>
    <property type="evidence" value="ECO:0007669"/>
    <property type="project" value="UniProtKB-KW"/>
</dbReference>
<name>A0A3M5DPH9_PSEAI</name>
<evidence type="ECO:0000256" key="2">
    <source>
        <dbReference type="ARBA" id="ARBA00022801"/>
    </source>
</evidence>
<dbReference type="PANTHER" id="PTHR43037">
    <property type="entry name" value="UNNAMED PRODUCT-RELATED"/>
    <property type="match status" value="1"/>
</dbReference>
<organism evidence="4 5">
    <name type="scientific">Pseudomonas aeruginosa</name>
    <dbReference type="NCBI Taxonomy" id="287"/>
    <lineage>
        <taxon>Bacteria</taxon>
        <taxon>Pseudomonadati</taxon>
        <taxon>Pseudomonadota</taxon>
        <taxon>Gammaproteobacteria</taxon>
        <taxon>Pseudomonadales</taxon>
        <taxon>Pseudomonadaceae</taxon>
        <taxon>Pseudomonas</taxon>
    </lineage>
</organism>
<accession>A0A3M5DPH9</accession>